<proteinExistence type="predicted"/>
<name>A0AAV4Y3C5_CAEEX</name>
<protein>
    <submittedName>
        <fullName evidence="2">Uncharacterized protein</fullName>
    </submittedName>
</protein>
<evidence type="ECO:0000313" key="3">
    <source>
        <dbReference type="Proteomes" id="UP001054945"/>
    </source>
</evidence>
<dbReference type="AlphaFoldDB" id="A0AAV4Y3C5"/>
<dbReference type="Proteomes" id="UP001054945">
    <property type="component" value="Unassembled WGS sequence"/>
</dbReference>
<accession>A0AAV4Y3C5</accession>
<evidence type="ECO:0000313" key="2">
    <source>
        <dbReference type="EMBL" id="GIZ01653.1"/>
    </source>
</evidence>
<sequence>MRSVFFLVLLVAIISMAMAGTHHYVKREEITITATTVVEEVFLMLQQVLPTEFSDNGRLRGRNSDTIIHINMSKF</sequence>
<feature type="chain" id="PRO_5043719335" evidence="1">
    <location>
        <begin position="20"/>
        <end position="75"/>
    </location>
</feature>
<feature type="signal peptide" evidence="1">
    <location>
        <begin position="1"/>
        <end position="19"/>
    </location>
</feature>
<evidence type="ECO:0000256" key="1">
    <source>
        <dbReference type="SAM" id="SignalP"/>
    </source>
</evidence>
<reference evidence="2 3" key="1">
    <citation type="submission" date="2021-06" db="EMBL/GenBank/DDBJ databases">
        <title>Caerostris extrusa draft genome.</title>
        <authorList>
            <person name="Kono N."/>
            <person name="Arakawa K."/>
        </authorList>
    </citation>
    <scope>NUCLEOTIDE SEQUENCE [LARGE SCALE GENOMIC DNA]</scope>
</reference>
<organism evidence="2 3">
    <name type="scientific">Caerostris extrusa</name>
    <name type="common">Bark spider</name>
    <name type="synonym">Caerostris bankana</name>
    <dbReference type="NCBI Taxonomy" id="172846"/>
    <lineage>
        <taxon>Eukaryota</taxon>
        <taxon>Metazoa</taxon>
        <taxon>Ecdysozoa</taxon>
        <taxon>Arthropoda</taxon>
        <taxon>Chelicerata</taxon>
        <taxon>Arachnida</taxon>
        <taxon>Araneae</taxon>
        <taxon>Araneomorphae</taxon>
        <taxon>Entelegynae</taxon>
        <taxon>Araneoidea</taxon>
        <taxon>Araneidae</taxon>
        <taxon>Caerostris</taxon>
    </lineage>
</organism>
<comment type="caution">
    <text evidence="2">The sequence shown here is derived from an EMBL/GenBank/DDBJ whole genome shotgun (WGS) entry which is preliminary data.</text>
</comment>
<dbReference type="EMBL" id="BPLR01001331">
    <property type="protein sequence ID" value="GIZ01653.1"/>
    <property type="molecule type" value="Genomic_DNA"/>
</dbReference>
<gene>
    <name evidence="2" type="ORF">CEXT_13711</name>
</gene>
<keyword evidence="3" id="KW-1185">Reference proteome</keyword>
<keyword evidence="1" id="KW-0732">Signal</keyword>